<protein>
    <recommendedName>
        <fullName evidence="2">CSD domain-containing protein</fullName>
    </recommendedName>
</protein>
<evidence type="ECO:0000259" key="2">
    <source>
        <dbReference type="PROSITE" id="PS51857"/>
    </source>
</evidence>
<dbReference type="InterPro" id="IPR002059">
    <property type="entry name" value="CSP_DNA-bd"/>
</dbReference>
<proteinExistence type="predicted"/>
<dbReference type="PANTHER" id="PTHR11544">
    <property type="entry name" value="COLD SHOCK DOMAIN CONTAINING PROTEINS"/>
    <property type="match status" value="1"/>
</dbReference>
<dbReference type="EMBL" id="MN739312">
    <property type="protein sequence ID" value="QHS98217.1"/>
    <property type="molecule type" value="Genomic_DNA"/>
</dbReference>
<dbReference type="SMART" id="SM00357">
    <property type="entry name" value="CSP"/>
    <property type="match status" value="1"/>
</dbReference>
<name>A0A6C0C0S3_9ZZZZ</name>
<dbReference type="Gene3D" id="2.40.50.140">
    <property type="entry name" value="Nucleic acid-binding proteins"/>
    <property type="match status" value="1"/>
</dbReference>
<dbReference type="SUPFAM" id="SSF50249">
    <property type="entry name" value="Nucleic acid-binding proteins"/>
    <property type="match status" value="1"/>
</dbReference>
<dbReference type="GO" id="GO:0003676">
    <property type="term" value="F:nucleic acid binding"/>
    <property type="evidence" value="ECO:0007669"/>
    <property type="project" value="InterPro"/>
</dbReference>
<dbReference type="AlphaFoldDB" id="A0A6C0C0S3"/>
<dbReference type="InterPro" id="IPR011129">
    <property type="entry name" value="CSD"/>
</dbReference>
<dbReference type="PRINTS" id="PR00050">
    <property type="entry name" value="COLDSHOCK"/>
</dbReference>
<evidence type="ECO:0000313" key="3">
    <source>
        <dbReference type="EMBL" id="QHS98217.1"/>
    </source>
</evidence>
<sequence length="134" mass="15135">MSTPIAEKVTGQVKWFNTKTGYGFITVLDDGDFKSSDIFAHYSNLRITHSQYKYLVQGEYVEFDMVKPAEGSHEYHAVNVSGIRGGNIMCEIRHAAEKEREKRSGDAGDHADESSDWQQTPRRRPAGRKPVARS</sequence>
<evidence type="ECO:0000256" key="1">
    <source>
        <dbReference type="SAM" id="MobiDB-lite"/>
    </source>
</evidence>
<dbReference type="Pfam" id="PF00313">
    <property type="entry name" value="CSD"/>
    <property type="match status" value="1"/>
</dbReference>
<organism evidence="3">
    <name type="scientific">viral metagenome</name>
    <dbReference type="NCBI Taxonomy" id="1070528"/>
    <lineage>
        <taxon>unclassified sequences</taxon>
        <taxon>metagenomes</taxon>
        <taxon>organismal metagenomes</taxon>
    </lineage>
</organism>
<feature type="region of interest" description="Disordered" evidence="1">
    <location>
        <begin position="94"/>
        <end position="134"/>
    </location>
</feature>
<reference evidence="3" key="1">
    <citation type="journal article" date="2020" name="Nature">
        <title>Giant virus diversity and host interactions through global metagenomics.</title>
        <authorList>
            <person name="Schulz F."/>
            <person name="Roux S."/>
            <person name="Paez-Espino D."/>
            <person name="Jungbluth S."/>
            <person name="Walsh D.A."/>
            <person name="Denef V.J."/>
            <person name="McMahon K.D."/>
            <person name="Konstantinidis K.T."/>
            <person name="Eloe-Fadrosh E.A."/>
            <person name="Kyrpides N.C."/>
            <person name="Woyke T."/>
        </authorList>
    </citation>
    <scope>NUCLEOTIDE SEQUENCE</scope>
    <source>
        <strain evidence="3">GVMAG-M-3300020182-84</strain>
    </source>
</reference>
<dbReference type="CDD" id="cd04458">
    <property type="entry name" value="CSP_CDS"/>
    <property type="match status" value="1"/>
</dbReference>
<dbReference type="PROSITE" id="PS51857">
    <property type="entry name" value="CSD_2"/>
    <property type="match status" value="1"/>
</dbReference>
<feature type="compositionally biased region" description="Basic and acidic residues" evidence="1">
    <location>
        <begin position="94"/>
        <end position="113"/>
    </location>
</feature>
<feature type="compositionally biased region" description="Basic residues" evidence="1">
    <location>
        <begin position="121"/>
        <end position="134"/>
    </location>
</feature>
<feature type="domain" description="CSD" evidence="2">
    <location>
        <begin position="8"/>
        <end position="82"/>
    </location>
</feature>
<dbReference type="InterPro" id="IPR012340">
    <property type="entry name" value="NA-bd_OB-fold"/>
</dbReference>
<dbReference type="InterPro" id="IPR050181">
    <property type="entry name" value="Cold_shock_domain"/>
</dbReference>
<accession>A0A6C0C0S3</accession>